<dbReference type="RefSeq" id="WP_130855364.1">
    <property type="nucleotide sequence ID" value="NZ_JBHLWO010000002.1"/>
</dbReference>
<evidence type="ECO:0000313" key="3">
    <source>
        <dbReference type="Proteomes" id="UP001589774"/>
    </source>
</evidence>
<dbReference type="InterPro" id="IPR018060">
    <property type="entry name" value="HTH_AraC"/>
</dbReference>
<dbReference type="Proteomes" id="UP001589774">
    <property type="component" value="Unassembled WGS sequence"/>
</dbReference>
<dbReference type="EMBL" id="JBHLWO010000002">
    <property type="protein sequence ID" value="MFC0320033.1"/>
    <property type="molecule type" value="Genomic_DNA"/>
</dbReference>
<organism evidence="2 3">
    <name type="scientific">Olivibacter oleidegradans</name>
    <dbReference type="NCBI Taxonomy" id="760123"/>
    <lineage>
        <taxon>Bacteria</taxon>
        <taxon>Pseudomonadati</taxon>
        <taxon>Bacteroidota</taxon>
        <taxon>Sphingobacteriia</taxon>
        <taxon>Sphingobacteriales</taxon>
        <taxon>Sphingobacteriaceae</taxon>
        <taxon>Olivibacter</taxon>
    </lineage>
</organism>
<sequence>MTERLDYISERIEVSEKFQPVFSHFYYAANIGSESLTKTLLPNYQTVLVFCFGGEVSLSVGEAVARFINTCLVLGPIKRAFDYTLAPGTELLVINFKGDAFYRFFGRALIDHFFMHPDDLLTDSCFAELTLKLQAKSNEERIRYLLAFCEPYLRINDQDVAHMLTFHETHTWLNPIQEIARETRQTERNLQLKHKKILGYSAKELNRYYRFLKAIQWLEQQLKRKGKINWFELIEHCSYYDQSQLIHDFKHFTQLTPKQYLSLQHQLCNPNSVD</sequence>
<dbReference type="Pfam" id="PF00165">
    <property type="entry name" value="HTH_AraC"/>
    <property type="match status" value="1"/>
</dbReference>
<reference evidence="2 3" key="1">
    <citation type="submission" date="2024-09" db="EMBL/GenBank/DDBJ databases">
        <authorList>
            <person name="Sun Q."/>
            <person name="Mori K."/>
        </authorList>
    </citation>
    <scope>NUCLEOTIDE SEQUENCE [LARGE SCALE GENOMIC DNA]</scope>
    <source>
        <strain evidence="2 3">CCM 7765</strain>
    </source>
</reference>
<name>A0ABV6HM96_9SPHI</name>
<comment type="caution">
    <text evidence="2">The sequence shown here is derived from an EMBL/GenBank/DDBJ whole genome shotgun (WGS) entry which is preliminary data.</text>
</comment>
<feature type="domain" description="HTH araC/xylS-type" evidence="1">
    <location>
        <begin position="158"/>
        <end position="263"/>
    </location>
</feature>
<keyword evidence="3" id="KW-1185">Reference proteome</keyword>
<evidence type="ECO:0000313" key="2">
    <source>
        <dbReference type="EMBL" id="MFC0320033.1"/>
    </source>
</evidence>
<evidence type="ECO:0000259" key="1">
    <source>
        <dbReference type="PROSITE" id="PS01124"/>
    </source>
</evidence>
<dbReference type="SMART" id="SM00342">
    <property type="entry name" value="HTH_ARAC"/>
    <property type="match status" value="1"/>
</dbReference>
<accession>A0ABV6HM96</accession>
<dbReference type="PROSITE" id="PS01124">
    <property type="entry name" value="HTH_ARAC_FAMILY_2"/>
    <property type="match status" value="1"/>
</dbReference>
<protein>
    <submittedName>
        <fullName evidence="2">Helix-turn-helix domain-containing protein</fullName>
    </submittedName>
</protein>
<gene>
    <name evidence="2" type="ORF">ACFFI0_17045</name>
</gene>
<proteinExistence type="predicted"/>
<dbReference type="Gene3D" id="1.10.10.60">
    <property type="entry name" value="Homeodomain-like"/>
    <property type="match status" value="1"/>
</dbReference>